<dbReference type="Proteomes" id="UP000054477">
    <property type="component" value="Unassembled WGS sequence"/>
</dbReference>
<dbReference type="HOGENOM" id="CLU_2512960_0_0_1"/>
<organism evidence="1 2">
    <name type="scientific">Laccaria amethystina LaAM-08-1</name>
    <dbReference type="NCBI Taxonomy" id="1095629"/>
    <lineage>
        <taxon>Eukaryota</taxon>
        <taxon>Fungi</taxon>
        <taxon>Dikarya</taxon>
        <taxon>Basidiomycota</taxon>
        <taxon>Agaricomycotina</taxon>
        <taxon>Agaricomycetes</taxon>
        <taxon>Agaricomycetidae</taxon>
        <taxon>Agaricales</taxon>
        <taxon>Agaricineae</taxon>
        <taxon>Hydnangiaceae</taxon>
        <taxon>Laccaria</taxon>
    </lineage>
</organism>
<dbReference type="AlphaFoldDB" id="A0A0C9XN26"/>
<evidence type="ECO:0000313" key="2">
    <source>
        <dbReference type="Proteomes" id="UP000054477"/>
    </source>
</evidence>
<evidence type="ECO:0000313" key="1">
    <source>
        <dbReference type="EMBL" id="KIJ97437.1"/>
    </source>
</evidence>
<dbReference type="OrthoDB" id="2615105at2759"/>
<reference evidence="1 2" key="1">
    <citation type="submission" date="2014-04" db="EMBL/GenBank/DDBJ databases">
        <authorList>
            <consortium name="DOE Joint Genome Institute"/>
            <person name="Kuo A."/>
            <person name="Kohler A."/>
            <person name="Nagy L.G."/>
            <person name="Floudas D."/>
            <person name="Copeland A."/>
            <person name="Barry K.W."/>
            <person name="Cichocki N."/>
            <person name="Veneault-Fourrey C."/>
            <person name="LaButti K."/>
            <person name="Lindquist E.A."/>
            <person name="Lipzen A."/>
            <person name="Lundell T."/>
            <person name="Morin E."/>
            <person name="Murat C."/>
            <person name="Sun H."/>
            <person name="Tunlid A."/>
            <person name="Henrissat B."/>
            <person name="Grigoriev I.V."/>
            <person name="Hibbett D.S."/>
            <person name="Martin F."/>
            <person name="Nordberg H.P."/>
            <person name="Cantor M.N."/>
            <person name="Hua S.X."/>
        </authorList>
    </citation>
    <scope>NUCLEOTIDE SEQUENCE [LARGE SCALE GENOMIC DNA]</scope>
    <source>
        <strain evidence="1 2">LaAM-08-1</strain>
    </source>
</reference>
<gene>
    <name evidence="1" type="ORF">K443DRAFT_105702</name>
</gene>
<name>A0A0C9XN26_9AGAR</name>
<protein>
    <submittedName>
        <fullName evidence="1">Uncharacterized protein</fullName>
    </submittedName>
</protein>
<proteinExistence type="predicted"/>
<reference evidence="2" key="2">
    <citation type="submission" date="2015-01" db="EMBL/GenBank/DDBJ databases">
        <title>Evolutionary Origins and Diversification of the Mycorrhizal Mutualists.</title>
        <authorList>
            <consortium name="DOE Joint Genome Institute"/>
            <consortium name="Mycorrhizal Genomics Consortium"/>
            <person name="Kohler A."/>
            <person name="Kuo A."/>
            <person name="Nagy L.G."/>
            <person name="Floudas D."/>
            <person name="Copeland A."/>
            <person name="Barry K.W."/>
            <person name="Cichocki N."/>
            <person name="Veneault-Fourrey C."/>
            <person name="LaButti K."/>
            <person name="Lindquist E.A."/>
            <person name="Lipzen A."/>
            <person name="Lundell T."/>
            <person name="Morin E."/>
            <person name="Murat C."/>
            <person name="Riley R."/>
            <person name="Ohm R."/>
            <person name="Sun H."/>
            <person name="Tunlid A."/>
            <person name="Henrissat B."/>
            <person name="Grigoriev I.V."/>
            <person name="Hibbett D.S."/>
            <person name="Martin F."/>
        </authorList>
    </citation>
    <scope>NUCLEOTIDE SEQUENCE [LARGE SCALE GENOMIC DNA]</scope>
    <source>
        <strain evidence="2">LaAM-08-1</strain>
    </source>
</reference>
<dbReference type="EMBL" id="KN838693">
    <property type="protein sequence ID" value="KIJ97437.1"/>
    <property type="molecule type" value="Genomic_DNA"/>
</dbReference>
<sequence length="85" mass="9985">MSDSYKIFVCPYYDIPLLKFCPFDGNWVMLQDDTYILWVPEQNKSGLFWPSTITVMGCTPTSLQFKNFVHGIYWSQCFSSLHDKI</sequence>
<accession>A0A0C9XN26</accession>
<keyword evidence="2" id="KW-1185">Reference proteome</keyword>